<dbReference type="Proteomes" id="UP000193623">
    <property type="component" value="Unassembled WGS sequence"/>
</dbReference>
<dbReference type="RefSeq" id="WP_159453166.1">
    <property type="nucleotide sequence ID" value="NZ_FWFT01000007.1"/>
</dbReference>
<protein>
    <submittedName>
        <fullName evidence="5">L-arabinolactonase</fullName>
        <ecNumber evidence="5">3.1.1.15</ecNumber>
    </submittedName>
</protein>
<comment type="similarity">
    <text evidence="1">Belongs to the SMP-30/CGR1 family.</text>
</comment>
<reference evidence="5 6" key="1">
    <citation type="submission" date="2017-03" db="EMBL/GenBank/DDBJ databases">
        <authorList>
            <person name="Afonso C.L."/>
            <person name="Miller P.J."/>
            <person name="Scott M.A."/>
            <person name="Spackman E."/>
            <person name="Goraichik I."/>
            <person name="Dimitrov K.M."/>
            <person name="Suarez D.L."/>
            <person name="Swayne D.E."/>
        </authorList>
    </citation>
    <scope>NUCLEOTIDE SEQUENCE [LARGE SCALE GENOMIC DNA]</scope>
    <source>
        <strain evidence="5 6">CECT 8397</strain>
    </source>
</reference>
<feature type="binding site" evidence="3">
    <location>
        <position position="105"/>
    </location>
    <ligand>
        <name>substrate</name>
    </ligand>
</feature>
<dbReference type="InterPro" id="IPR005511">
    <property type="entry name" value="SMP-30"/>
</dbReference>
<feature type="domain" description="SMP-30/Gluconolactonase/LRE-like region" evidence="4">
    <location>
        <begin position="19"/>
        <end position="268"/>
    </location>
</feature>
<dbReference type="GO" id="GO:0004341">
    <property type="term" value="F:gluconolactonase activity"/>
    <property type="evidence" value="ECO:0007669"/>
    <property type="project" value="TreeGrafter"/>
</dbReference>
<feature type="binding site" evidence="3">
    <location>
        <position position="208"/>
    </location>
    <ligand>
        <name>a divalent metal cation</name>
        <dbReference type="ChEBI" id="CHEBI:60240"/>
    </ligand>
</feature>
<dbReference type="PANTHER" id="PTHR10907:SF47">
    <property type="entry name" value="REGUCALCIN"/>
    <property type="match status" value="1"/>
</dbReference>
<organism evidence="5 6">
    <name type="scientific">Pseudooctadecabacter jejudonensis</name>
    <dbReference type="NCBI Taxonomy" id="1391910"/>
    <lineage>
        <taxon>Bacteria</taxon>
        <taxon>Pseudomonadati</taxon>
        <taxon>Pseudomonadota</taxon>
        <taxon>Alphaproteobacteria</taxon>
        <taxon>Rhodobacterales</taxon>
        <taxon>Paracoccaceae</taxon>
        <taxon>Pseudooctadecabacter</taxon>
    </lineage>
</organism>
<comment type="cofactor">
    <cofactor evidence="3">
        <name>Zn(2+)</name>
        <dbReference type="ChEBI" id="CHEBI:29105"/>
    </cofactor>
    <text evidence="3">Binds 1 divalent metal cation per subunit.</text>
</comment>
<evidence type="ECO:0000256" key="2">
    <source>
        <dbReference type="PIRSR" id="PIRSR605511-1"/>
    </source>
</evidence>
<evidence type="ECO:0000256" key="1">
    <source>
        <dbReference type="ARBA" id="ARBA00008853"/>
    </source>
</evidence>
<evidence type="ECO:0000259" key="4">
    <source>
        <dbReference type="Pfam" id="PF08450"/>
    </source>
</evidence>
<feature type="binding site" evidence="3">
    <location>
        <position position="103"/>
    </location>
    <ligand>
        <name>substrate</name>
    </ligand>
</feature>
<feature type="binding site" evidence="3">
    <location>
        <position position="161"/>
    </location>
    <ligand>
        <name>a divalent metal cation</name>
        <dbReference type="ChEBI" id="CHEBI:60240"/>
    </ligand>
</feature>
<evidence type="ECO:0000313" key="6">
    <source>
        <dbReference type="Proteomes" id="UP000193623"/>
    </source>
</evidence>
<proteinExistence type="inferred from homology"/>
<name>A0A1Y5TF96_9RHOB</name>
<sequence length="308" mass="33396">MSVRSLGTAERLLHCGCIVGESLIWDDRTSRLVWIDMLGHKIHLFDPITQCHDTCDTPGMVTSIGMCGSGGYVVGLEKTVAVWRPGQEFETLATIEPDRPENRLNEGVVGPDGCFWVGTMQNNVGADGTPRDQTEATGQVWRIHPNGAAEQMLKAGFWLTNTIAWLGGRVVIGDTGRNTLFSFAQNTATGALDDKRVFLADYGSGLPDGSCTDQDSHLWNCRVVGGSEVLRLDNEGTPVARVATPCSWPTSCVIGGPQMDTLFVTSARFTMTDNHLTDAPWEGDLFSFKLTGIKGHLHHRFGEAQTGG</sequence>
<feature type="active site" description="Proton donor/acceptor" evidence="2">
    <location>
        <position position="208"/>
    </location>
</feature>
<dbReference type="EMBL" id="FWFT01000007">
    <property type="protein sequence ID" value="SLN62581.1"/>
    <property type="molecule type" value="Genomic_DNA"/>
</dbReference>
<feature type="binding site" evidence="3">
    <location>
        <position position="21"/>
    </location>
    <ligand>
        <name>a divalent metal cation</name>
        <dbReference type="ChEBI" id="CHEBI:60240"/>
    </ligand>
</feature>
<evidence type="ECO:0000313" key="5">
    <source>
        <dbReference type="EMBL" id="SLN62581.1"/>
    </source>
</evidence>
<dbReference type="PRINTS" id="PR01790">
    <property type="entry name" value="SMP30FAMILY"/>
</dbReference>
<dbReference type="Pfam" id="PF08450">
    <property type="entry name" value="SGL"/>
    <property type="match status" value="1"/>
</dbReference>
<dbReference type="InterPro" id="IPR011042">
    <property type="entry name" value="6-blade_b-propeller_TolB-like"/>
</dbReference>
<dbReference type="SUPFAM" id="SSF63829">
    <property type="entry name" value="Calcium-dependent phosphotriesterase"/>
    <property type="match status" value="1"/>
</dbReference>
<dbReference type="InterPro" id="IPR013658">
    <property type="entry name" value="SGL"/>
</dbReference>
<keyword evidence="3" id="KW-0862">Zinc</keyword>
<dbReference type="GO" id="GO:0019853">
    <property type="term" value="P:L-ascorbic acid biosynthetic process"/>
    <property type="evidence" value="ECO:0007669"/>
    <property type="project" value="TreeGrafter"/>
</dbReference>
<accession>A0A1Y5TF96</accession>
<dbReference type="GO" id="GO:0050021">
    <property type="term" value="F:L-arabinonolactonase activity"/>
    <property type="evidence" value="ECO:0007669"/>
    <property type="project" value="UniProtKB-EC"/>
</dbReference>
<dbReference type="GO" id="GO:0005509">
    <property type="term" value="F:calcium ion binding"/>
    <property type="evidence" value="ECO:0007669"/>
    <property type="project" value="TreeGrafter"/>
</dbReference>
<evidence type="ECO:0000256" key="3">
    <source>
        <dbReference type="PIRSR" id="PIRSR605511-2"/>
    </source>
</evidence>
<keyword evidence="5" id="KW-0378">Hydrolase</keyword>
<dbReference type="Gene3D" id="2.120.10.30">
    <property type="entry name" value="TolB, C-terminal domain"/>
    <property type="match status" value="1"/>
</dbReference>
<dbReference type="OrthoDB" id="2633250at2"/>
<dbReference type="PANTHER" id="PTHR10907">
    <property type="entry name" value="REGUCALCIN"/>
    <property type="match status" value="1"/>
</dbReference>
<keyword evidence="3" id="KW-0479">Metal-binding</keyword>
<keyword evidence="6" id="KW-1185">Reference proteome</keyword>
<dbReference type="EC" id="3.1.1.15" evidence="5"/>
<dbReference type="AlphaFoldDB" id="A0A1Y5TF96"/>
<gene>
    <name evidence="5" type="primary">araB_2</name>
    <name evidence="5" type="ORF">PSJ8397_03323</name>
</gene>